<name>A0AA91Q3B6_CLALS</name>
<protein>
    <recommendedName>
        <fullName evidence="2">DnaJ homologue subfamily C member 28 conserved domain-containing protein</fullName>
    </recommendedName>
</protein>
<dbReference type="Pfam" id="PF09350">
    <property type="entry name" value="DJC28_CD"/>
    <property type="match status" value="1"/>
</dbReference>
<sequence>MRLLRTYSKSALGERFQQILEEQISSSSASAIRRDPLLSQQDGSKLSQDAVDSPPNTTKTTSEDADNAFRAAKNEDKAQEARYARQFQKEIAYVASEPLLRTKASKQLADTISQKPWDGQERLIDTATRMLDDSTRKLPGAGQSQKIITPPVPWPDRVRNAREQSLDYRVGKSEATKSEQDEFREMYRERLLGPSMFINSASPTATLGLVGTLADARINAAIDQRTGKFSSEDMESVRGKPLDRERLANSNDTTFFINEILTKQECLPPWIESQQGTQRAVETFRRDLQKKWFTLLLDGLGGHKEALVKVRRPNFDGKTTFSSFRGRFEKAHGHYIATKVAALNREIRNYNLQCPSPSLHKWKLVESNEVRKSFEQVVERIEPLIEEYARPKIVERKPERTGIWKQVKSLFS</sequence>
<dbReference type="PANTHER" id="PTHR39394">
    <property type="entry name" value="YALI0E31793P"/>
    <property type="match status" value="1"/>
</dbReference>
<evidence type="ECO:0000313" key="3">
    <source>
        <dbReference type="EMBL" id="OVF10017.1"/>
    </source>
</evidence>
<feature type="region of interest" description="Disordered" evidence="1">
    <location>
        <begin position="134"/>
        <end position="154"/>
    </location>
</feature>
<evidence type="ECO:0000259" key="2">
    <source>
        <dbReference type="Pfam" id="PF09350"/>
    </source>
</evidence>
<comment type="caution">
    <text evidence="3">The sequence shown here is derived from an EMBL/GenBank/DDBJ whole genome shotgun (WGS) entry which is preliminary data.</text>
</comment>
<organism evidence="3 4">
    <name type="scientific">Clavispora lusitaniae</name>
    <name type="common">Candida lusitaniae</name>
    <dbReference type="NCBI Taxonomy" id="36911"/>
    <lineage>
        <taxon>Eukaryota</taxon>
        <taxon>Fungi</taxon>
        <taxon>Dikarya</taxon>
        <taxon>Ascomycota</taxon>
        <taxon>Saccharomycotina</taxon>
        <taxon>Pichiomycetes</taxon>
        <taxon>Metschnikowiaceae</taxon>
        <taxon>Clavispora</taxon>
    </lineage>
</organism>
<dbReference type="InterPro" id="IPR018961">
    <property type="entry name" value="DnaJ_homolog_subfam-C_membr-28"/>
</dbReference>
<dbReference type="EMBL" id="LYUB02000003">
    <property type="protein sequence ID" value="OVF10017.1"/>
    <property type="molecule type" value="Genomic_DNA"/>
</dbReference>
<feature type="domain" description="DnaJ homologue subfamily C member 28 conserved" evidence="2">
    <location>
        <begin position="213"/>
        <end position="285"/>
    </location>
</feature>
<feature type="region of interest" description="Disordered" evidence="1">
    <location>
        <begin position="28"/>
        <end position="68"/>
    </location>
</feature>
<dbReference type="Proteomes" id="UP000195602">
    <property type="component" value="Unassembled WGS sequence"/>
</dbReference>
<dbReference type="PANTHER" id="PTHR39394:SF1">
    <property type="entry name" value="DNAJ HOMOLOGUE SUBFAMILY C MEMBER 28 CONSERVED DOMAIN-CONTAINING PROTEIN"/>
    <property type="match status" value="1"/>
</dbReference>
<dbReference type="KEGG" id="clus:A9F13_03g01496"/>
<reference evidence="3 4" key="1">
    <citation type="submission" date="2017-04" db="EMBL/GenBank/DDBJ databases">
        <title>Draft genome of the yeast Clavispora lusitaniae type strain CBS 6936.</title>
        <authorList>
            <person name="Durrens P."/>
            <person name="Klopp C."/>
            <person name="Biteau N."/>
            <person name="Fitton-Ouhabi V."/>
            <person name="Dementhon K."/>
            <person name="Accoceberry I."/>
            <person name="Sherman D.J."/>
            <person name="Noel T."/>
        </authorList>
    </citation>
    <scope>NUCLEOTIDE SEQUENCE [LARGE SCALE GENOMIC DNA]</scope>
    <source>
        <strain evidence="3 4">CBS 6936</strain>
    </source>
</reference>
<evidence type="ECO:0000313" key="4">
    <source>
        <dbReference type="Proteomes" id="UP000195602"/>
    </source>
</evidence>
<proteinExistence type="predicted"/>
<dbReference type="AlphaFoldDB" id="A0AA91Q3B6"/>
<feature type="compositionally biased region" description="Polar residues" evidence="1">
    <location>
        <begin position="38"/>
        <end position="47"/>
    </location>
</feature>
<accession>A0AA91Q3B6</accession>
<evidence type="ECO:0000256" key="1">
    <source>
        <dbReference type="SAM" id="MobiDB-lite"/>
    </source>
</evidence>
<gene>
    <name evidence="3" type="ORF">A9F13_03g01496</name>
</gene>